<accession>A0A495A6E5</accession>
<keyword evidence="2" id="KW-1185">Reference proteome</keyword>
<protein>
    <recommendedName>
        <fullName evidence="3">Helix-turn-helix domain-containing protein</fullName>
    </recommendedName>
</protein>
<dbReference type="Gene3D" id="1.10.10.60">
    <property type="entry name" value="Homeodomain-like"/>
    <property type="match status" value="1"/>
</dbReference>
<evidence type="ECO:0000313" key="2">
    <source>
        <dbReference type="Proteomes" id="UP000249516"/>
    </source>
</evidence>
<dbReference type="RefSeq" id="WP_121031268.1">
    <property type="nucleotide sequence ID" value="NZ_PNJG02000002.1"/>
</dbReference>
<dbReference type="EMBL" id="PNJG02000002">
    <property type="protein sequence ID" value="RKQ35310.1"/>
    <property type="molecule type" value="Genomic_DNA"/>
</dbReference>
<evidence type="ECO:0008006" key="3">
    <source>
        <dbReference type="Google" id="ProtNLM"/>
    </source>
</evidence>
<dbReference type="GO" id="GO:0004803">
    <property type="term" value="F:transposase activity"/>
    <property type="evidence" value="ECO:0007669"/>
    <property type="project" value="InterPro"/>
</dbReference>
<dbReference type="GO" id="GO:0003677">
    <property type="term" value="F:DNA binding"/>
    <property type="evidence" value="ECO:0007669"/>
    <property type="project" value="InterPro"/>
</dbReference>
<dbReference type="AlphaFoldDB" id="A0A495A6E5"/>
<evidence type="ECO:0000313" key="1">
    <source>
        <dbReference type="EMBL" id="RKQ35310.1"/>
    </source>
</evidence>
<reference evidence="1 2" key="1">
    <citation type="submission" date="2018-10" db="EMBL/GenBank/DDBJ databases">
        <title>Kocuria tytouropygialis sp. nov., isolated from the uropygial gland of an American barn owl (Tyto furcata).</title>
        <authorList>
            <person name="Braun M.S."/>
            <person name="Wang E."/>
            <person name="Zimmermann S."/>
            <person name="Wagner H."/>
            <person name="Wink M."/>
        </authorList>
    </citation>
    <scope>NUCLEOTIDE SEQUENCE [LARGE SCALE GENOMIC DNA]</scope>
    <source>
        <strain evidence="1 2">442</strain>
    </source>
</reference>
<dbReference type="Proteomes" id="UP000249516">
    <property type="component" value="Unassembled WGS sequence"/>
</dbReference>
<comment type="caution">
    <text evidence="1">The sequence shown here is derived from an EMBL/GenBank/DDBJ whole genome shotgun (WGS) entry which is preliminary data.</text>
</comment>
<proteinExistence type="predicted"/>
<organism evidence="1 2">
    <name type="scientific">Kocuria tytonis</name>
    <dbReference type="NCBI Taxonomy" id="2054280"/>
    <lineage>
        <taxon>Bacteria</taxon>
        <taxon>Bacillati</taxon>
        <taxon>Actinomycetota</taxon>
        <taxon>Actinomycetes</taxon>
        <taxon>Micrococcales</taxon>
        <taxon>Micrococcaceae</taxon>
        <taxon>Kocuria</taxon>
    </lineage>
</organism>
<gene>
    <name evidence="1" type="ORF">C1C97_008770</name>
</gene>
<dbReference type="InterPro" id="IPR009057">
    <property type="entry name" value="Homeodomain-like_sf"/>
</dbReference>
<dbReference type="GO" id="GO:0006313">
    <property type="term" value="P:DNA transposition"/>
    <property type="evidence" value="ECO:0007669"/>
    <property type="project" value="InterPro"/>
</dbReference>
<sequence>MRCHLSVQQPPSRTNKRARITNAQREAMLRDLRAGHSVSEVARTHGVSRPVVSKINTARKATGDQ</sequence>
<name>A0A495A6E5_9MICC</name>
<dbReference type="SUPFAM" id="SSF46689">
    <property type="entry name" value="Homeodomain-like"/>
    <property type="match status" value="1"/>
</dbReference>